<dbReference type="InterPro" id="IPR050431">
    <property type="entry name" value="Adaptor_comp_med_subunit"/>
</dbReference>
<dbReference type="InterPro" id="IPR036168">
    <property type="entry name" value="AP2_Mu_C_sf"/>
</dbReference>
<name>A0A699YUA2_HAELA</name>
<dbReference type="SUPFAM" id="SSF49447">
    <property type="entry name" value="Second domain of Mu2 adaptin subunit (ap50) of ap2 adaptor"/>
    <property type="match status" value="1"/>
</dbReference>
<sequence>YVPEKNALVWTIKSFPGGKEYVLRCHFNLPSVDAEDDVKGKMPPIKVKFEIPYFTVSGI</sequence>
<organism evidence="2 3">
    <name type="scientific">Haematococcus lacustris</name>
    <name type="common">Green alga</name>
    <name type="synonym">Haematococcus pluvialis</name>
    <dbReference type="NCBI Taxonomy" id="44745"/>
    <lineage>
        <taxon>Eukaryota</taxon>
        <taxon>Viridiplantae</taxon>
        <taxon>Chlorophyta</taxon>
        <taxon>core chlorophytes</taxon>
        <taxon>Chlorophyceae</taxon>
        <taxon>CS clade</taxon>
        <taxon>Chlamydomonadales</taxon>
        <taxon>Haematococcaceae</taxon>
        <taxon>Haematococcus</taxon>
    </lineage>
</organism>
<dbReference type="Pfam" id="PF00928">
    <property type="entry name" value="Adap_comp_sub"/>
    <property type="match status" value="1"/>
</dbReference>
<reference evidence="2 3" key="1">
    <citation type="submission" date="2020-02" db="EMBL/GenBank/DDBJ databases">
        <title>Draft genome sequence of Haematococcus lacustris strain NIES-144.</title>
        <authorList>
            <person name="Morimoto D."/>
            <person name="Nakagawa S."/>
            <person name="Yoshida T."/>
            <person name="Sawayama S."/>
        </authorList>
    </citation>
    <scope>NUCLEOTIDE SEQUENCE [LARGE SCALE GENOMIC DNA]</scope>
    <source>
        <strain evidence="2 3">NIES-144</strain>
    </source>
</reference>
<keyword evidence="3" id="KW-1185">Reference proteome</keyword>
<dbReference type="Proteomes" id="UP000485058">
    <property type="component" value="Unassembled WGS sequence"/>
</dbReference>
<dbReference type="AlphaFoldDB" id="A0A699YUA2"/>
<feature type="domain" description="MHD" evidence="1">
    <location>
        <begin position="1"/>
        <end position="59"/>
    </location>
</feature>
<proteinExistence type="predicted"/>
<evidence type="ECO:0000259" key="1">
    <source>
        <dbReference type="PROSITE" id="PS51072"/>
    </source>
</evidence>
<feature type="non-terminal residue" evidence="2">
    <location>
        <position position="59"/>
    </location>
</feature>
<comment type="caution">
    <text evidence="2">The sequence shown here is derived from an EMBL/GenBank/DDBJ whole genome shotgun (WGS) entry which is preliminary data.</text>
</comment>
<protein>
    <submittedName>
        <fullName evidence="2">AP-1 complex subunit mu-1</fullName>
    </submittedName>
</protein>
<feature type="non-terminal residue" evidence="2">
    <location>
        <position position="1"/>
    </location>
</feature>
<evidence type="ECO:0000313" key="2">
    <source>
        <dbReference type="EMBL" id="GFH11278.1"/>
    </source>
</evidence>
<dbReference type="InterPro" id="IPR028565">
    <property type="entry name" value="MHD"/>
</dbReference>
<dbReference type="EMBL" id="BLLF01000389">
    <property type="protein sequence ID" value="GFH11278.1"/>
    <property type="molecule type" value="Genomic_DNA"/>
</dbReference>
<evidence type="ECO:0000313" key="3">
    <source>
        <dbReference type="Proteomes" id="UP000485058"/>
    </source>
</evidence>
<dbReference type="PANTHER" id="PTHR10529">
    <property type="entry name" value="AP COMPLEX SUBUNIT MU"/>
    <property type="match status" value="1"/>
</dbReference>
<gene>
    <name evidence="2" type="ORF">HaLaN_06753</name>
</gene>
<dbReference type="PROSITE" id="PS51072">
    <property type="entry name" value="MHD"/>
    <property type="match status" value="1"/>
</dbReference>
<accession>A0A699YUA2</accession>
<dbReference type="Gene3D" id="2.60.40.1170">
    <property type="entry name" value="Mu homology domain, subdomain B"/>
    <property type="match status" value="1"/>
</dbReference>